<dbReference type="InterPro" id="IPR024079">
    <property type="entry name" value="MetalloPept_cat_dom_sf"/>
</dbReference>
<dbReference type="SMART" id="SM00089">
    <property type="entry name" value="PKD"/>
    <property type="match status" value="1"/>
</dbReference>
<evidence type="ECO:0000256" key="9">
    <source>
        <dbReference type="SAM" id="SignalP"/>
    </source>
</evidence>
<evidence type="ECO:0000256" key="8">
    <source>
        <dbReference type="ARBA" id="ARBA00023157"/>
    </source>
</evidence>
<name>A0ABP7P9P1_9BACT</name>
<keyword evidence="6" id="KW-0862">Zinc</keyword>
<evidence type="ECO:0000259" key="10">
    <source>
        <dbReference type="PROSITE" id="PS50093"/>
    </source>
</evidence>
<dbReference type="Pfam" id="PF18911">
    <property type="entry name" value="PKD_4"/>
    <property type="match status" value="1"/>
</dbReference>
<dbReference type="NCBIfam" id="TIGR04183">
    <property type="entry name" value="Por_Secre_tail"/>
    <property type="match status" value="1"/>
</dbReference>
<keyword evidence="12" id="KW-1185">Reference proteome</keyword>
<dbReference type="Gene3D" id="3.40.390.10">
    <property type="entry name" value="Collagenase (Catalytic Domain)"/>
    <property type="match status" value="1"/>
</dbReference>
<dbReference type="InterPro" id="IPR022409">
    <property type="entry name" value="PKD/Chitinase_dom"/>
</dbReference>
<dbReference type="Proteomes" id="UP001501556">
    <property type="component" value="Unassembled WGS sequence"/>
</dbReference>
<comment type="caution">
    <text evidence="11">The sequence shown here is derived from an EMBL/GenBank/DDBJ whole genome shotgun (WGS) entry which is preliminary data.</text>
</comment>
<organism evidence="11 12">
    <name type="scientific">Hymenobacter antarcticus</name>
    <dbReference type="NCBI Taxonomy" id="486270"/>
    <lineage>
        <taxon>Bacteria</taxon>
        <taxon>Pseudomonadati</taxon>
        <taxon>Bacteroidota</taxon>
        <taxon>Cytophagia</taxon>
        <taxon>Cytophagales</taxon>
        <taxon>Hymenobacteraceae</taxon>
        <taxon>Hymenobacter</taxon>
    </lineage>
</organism>
<dbReference type="InterPro" id="IPR026444">
    <property type="entry name" value="Secre_tail"/>
</dbReference>
<feature type="signal peptide" evidence="9">
    <location>
        <begin position="1"/>
        <end position="23"/>
    </location>
</feature>
<dbReference type="RefSeq" id="WP_345120864.1">
    <property type="nucleotide sequence ID" value="NZ_BAABDI010000002.1"/>
</dbReference>
<dbReference type="SUPFAM" id="SSF55486">
    <property type="entry name" value="Metalloproteases ('zincins'), catalytic domain"/>
    <property type="match status" value="1"/>
</dbReference>
<evidence type="ECO:0000313" key="11">
    <source>
        <dbReference type="EMBL" id="GAA3962026.1"/>
    </source>
</evidence>
<dbReference type="Pfam" id="PF05572">
    <property type="entry name" value="Peptidase_M43"/>
    <property type="match status" value="1"/>
</dbReference>
<keyword evidence="3" id="KW-0479">Metal-binding</keyword>
<comment type="similarity">
    <text evidence="1">Belongs to the peptidase M43B family.</text>
</comment>
<dbReference type="InterPro" id="IPR008754">
    <property type="entry name" value="Peptidase_M43"/>
</dbReference>
<evidence type="ECO:0000313" key="12">
    <source>
        <dbReference type="Proteomes" id="UP001501556"/>
    </source>
</evidence>
<evidence type="ECO:0000256" key="4">
    <source>
        <dbReference type="ARBA" id="ARBA00022729"/>
    </source>
</evidence>
<reference evidence="12" key="1">
    <citation type="journal article" date="2019" name="Int. J. Syst. Evol. Microbiol.">
        <title>The Global Catalogue of Microorganisms (GCM) 10K type strain sequencing project: providing services to taxonomists for standard genome sequencing and annotation.</title>
        <authorList>
            <consortium name="The Broad Institute Genomics Platform"/>
            <consortium name="The Broad Institute Genome Sequencing Center for Infectious Disease"/>
            <person name="Wu L."/>
            <person name="Ma J."/>
        </authorList>
    </citation>
    <scope>NUCLEOTIDE SEQUENCE [LARGE SCALE GENOMIC DNA]</scope>
    <source>
        <strain evidence="12">JCM 17217</strain>
    </source>
</reference>
<dbReference type="PANTHER" id="PTHR47466">
    <property type="match status" value="1"/>
</dbReference>
<feature type="domain" description="PKD" evidence="10">
    <location>
        <begin position="365"/>
        <end position="437"/>
    </location>
</feature>
<dbReference type="Gene3D" id="2.60.40.10">
    <property type="entry name" value="Immunoglobulins"/>
    <property type="match status" value="1"/>
</dbReference>
<keyword evidence="5" id="KW-0378">Hydrolase</keyword>
<evidence type="ECO:0000256" key="3">
    <source>
        <dbReference type="ARBA" id="ARBA00022723"/>
    </source>
</evidence>
<dbReference type="SUPFAM" id="SSF49299">
    <property type="entry name" value="PKD domain"/>
    <property type="match status" value="1"/>
</dbReference>
<keyword evidence="8" id="KW-1015">Disulfide bond</keyword>
<dbReference type="InterPro" id="IPR035986">
    <property type="entry name" value="PKD_dom_sf"/>
</dbReference>
<dbReference type="EMBL" id="BAABDI010000002">
    <property type="protein sequence ID" value="GAA3962026.1"/>
    <property type="molecule type" value="Genomic_DNA"/>
</dbReference>
<dbReference type="Gene3D" id="2.60.120.260">
    <property type="entry name" value="Galactose-binding domain-like"/>
    <property type="match status" value="1"/>
</dbReference>
<dbReference type="PANTHER" id="PTHR47466:SF1">
    <property type="entry name" value="METALLOPROTEASE MEP1 (AFU_ORTHOLOGUE AFUA_1G07730)-RELATED"/>
    <property type="match status" value="1"/>
</dbReference>
<dbReference type="InterPro" id="IPR013783">
    <property type="entry name" value="Ig-like_fold"/>
</dbReference>
<gene>
    <name evidence="11" type="ORF">GCM10022407_06160</name>
</gene>
<dbReference type="CDD" id="cd00146">
    <property type="entry name" value="PKD"/>
    <property type="match status" value="1"/>
</dbReference>
<evidence type="ECO:0000256" key="2">
    <source>
        <dbReference type="ARBA" id="ARBA00022670"/>
    </source>
</evidence>
<evidence type="ECO:0000256" key="6">
    <source>
        <dbReference type="ARBA" id="ARBA00022833"/>
    </source>
</evidence>
<keyword evidence="4 9" id="KW-0732">Signal</keyword>
<evidence type="ECO:0000256" key="1">
    <source>
        <dbReference type="ARBA" id="ARBA00008721"/>
    </source>
</evidence>
<sequence length="728" mass="76838">MFNKILPSALTLALALTGFGASAQNVASGSERGRNWCGSVAEQERYFAEHPGAREKQQAWYRQMTTPAALQQRSTAGVPDVTIPVVVHVIHSGGANNISDQQIASAIDQLNTDYLKENADTINTLARFRPIAASLGFQFRLAKRDPSGNCTDGITRHYAPNLINDNQSGAVQAVSIWDRDRYLNIWVVGSIGMPSGGGIVLGYSNLPQNSTAQRDGFVVRGDWFGNQGTSNPSRAQSRTATHEIGHYFGLSHPWGQTNNPGTGDCTGTDFVADTPPTDGTFNCDLTYAPCGTLANVQNFMDYAACPTMFTLGQKALMRNVLSTFRNGLSTPANLVATGTNDGFVAPGCAPIAAFAATSNTSVCINSAVTLQDFSYNTNAAGGRVTYSWSFPGGTPATATGATVSVSYATAGFYPVTETVTNRIGSGTTTISSYIRVEGPTGGETAPFAESFEDSSFPNIFAAPSLRNYETSGTTSAGVASGSFVWRRQAAFPAATGSAYLVVSNRTYPAGTTTTLITPNINLASATSGSVLRFARAYALRTANSNDQLRVSFSSDCGTSWSAPTVLNAVNLTTQGLTPIDGYVPTASTDWQDLAVPIPAQYQGSGLFKVRLQMLNGSPQGNNFYLDNLRVSSPLATTADALANRGISVYPNPVTNATAVHVTLAAATTIQLRLTDLLGRDVLTLPAKTYGVGQQTLPLLAAGRTLPAGIYVVRISLDGETYSSKLTVE</sequence>
<evidence type="ECO:0000256" key="5">
    <source>
        <dbReference type="ARBA" id="ARBA00022801"/>
    </source>
</evidence>
<keyword evidence="7" id="KW-0482">Metalloprotease</keyword>
<protein>
    <recommendedName>
        <fullName evidence="10">PKD domain-containing protein</fullName>
    </recommendedName>
</protein>
<evidence type="ECO:0000256" key="7">
    <source>
        <dbReference type="ARBA" id="ARBA00023049"/>
    </source>
</evidence>
<proteinExistence type="inferred from homology"/>
<dbReference type="InterPro" id="IPR000601">
    <property type="entry name" value="PKD_dom"/>
</dbReference>
<keyword evidence="2" id="KW-0645">Protease</keyword>
<feature type="chain" id="PRO_5046223144" description="PKD domain-containing protein" evidence="9">
    <location>
        <begin position="24"/>
        <end position="728"/>
    </location>
</feature>
<accession>A0ABP7P9P1</accession>
<dbReference type="PROSITE" id="PS50093">
    <property type="entry name" value="PKD"/>
    <property type="match status" value="1"/>
</dbReference>